<sequence length="54" mass="6254">MKKGLRKNEALPFHLTDFIAGKLLLSRAYVLFKSVADYNEILYQSHQLFLTTLP</sequence>
<protein>
    <submittedName>
        <fullName evidence="1">Uncharacterized protein</fullName>
    </submittedName>
</protein>
<accession>A0ABY1PM14</accession>
<evidence type="ECO:0000313" key="2">
    <source>
        <dbReference type="Proteomes" id="UP001157915"/>
    </source>
</evidence>
<dbReference type="Proteomes" id="UP001157915">
    <property type="component" value="Unassembled WGS sequence"/>
</dbReference>
<gene>
    <name evidence="1" type="ORF">SAMN06265367_1211</name>
</gene>
<keyword evidence="2" id="KW-1185">Reference proteome</keyword>
<dbReference type="EMBL" id="FXUA01000021">
    <property type="protein sequence ID" value="SMP36778.1"/>
    <property type="molecule type" value="Genomic_DNA"/>
</dbReference>
<feature type="non-terminal residue" evidence="1">
    <location>
        <position position="54"/>
    </location>
</feature>
<proteinExistence type="predicted"/>
<organism evidence="1 2">
    <name type="scientific">Algoriphagus winogradskyi</name>
    <dbReference type="NCBI Taxonomy" id="237017"/>
    <lineage>
        <taxon>Bacteria</taxon>
        <taxon>Pseudomonadati</taxon>
        <taxon>Bacteroidota</taxon>
        <taxon>Cytophagia</taxon>
        <taxon>Cytophagales</taxon>
        <taxon>Cyclobacteriaceae</taxon>
        <taxon>Algoriphagus</taxon>
    </lineage>
</organism>
<evidence type="ECO:0000313" key="1">
    <source>
        <dbReference type="EMBL" id="SMP36778.1"/>
    </source>
</evidence>
<reference evidence="1 2" key="1">
    <citation type="submission" date="2017-05" db="EMBL/GenBank/DDBJ databases">
        <authorList>
            <person name="Varghese N."/>
            <person name="Submissions S."/>
        </authorList>
    </citation>
    <scope>NUCLEOTIDE SEQUENCE [LARGE SCALE GENOMIC DNA]</scope>
    <source>
        <strain evidence="1 2">DSM 15360</strain>
    </source>
</reference>
<name>A0ABY1PM14_9BACT</name>
<comment type="caution">
    <text evidence="1">The sequence shown here is derived from an EMBL/GenBank/DDBJ whole genome shotgun (WGS) entry which is preliminary data.</text>
</comment>